<organism evidence="1">
    <name type="scientific">Bradyrhizobium barranii subsp. barranii</name>
    <dbReference type="NCBI Taxonomy" id="2823807"/>
    <lineage>
        <taxon>Bacteria</taxon>
        <taxon>Pseudomonadati</taxon>
        <taxon>Pseudomonadota</taxon>
        <taxon>Alphaproteobacteria</taxon>
        <taxon>Hyphomicrobiales</taxon>
        <taxon>Nitrobacteraceae</taxon>
        <taxon>Bradyrhizobium</taxon>
        <taxon>Bradyrhizobium barranii</taxon>
    </lineage>
</organism>
<accession>A0A939S2Z7</accession>
<proteinExistence type="predicted"/>
<sequence length="48" mass="5657">MLMIAHEMPGDHRSDLDRASDTGKRRYFMLEKLAVMELWSNESADVFR</sequence>
<reference evidence="2 3" key="2">
    <citation type="journal article" date="2022" name="Int. J. Syst. Evol. Microbiol.">
        <title>Strains of Bradyrhizobium barranii sp. nov. associated with legumes native to Canada are symbionts of soybeans and belong to different subspecies (subsp. barranii subsp. nov. and subsp. apii subsp. nov.) and symbiovars (sv. glycinearum and sv. septentrionale).</title>
        <authorList>
            <person name="Bromfield E.S.P."/>
            <person name="Cloutier S."/>
            <person name="Wasai-Hara S."/>
            <person name="Minamisawa K."/>
        </authorList>
    </citation>
    <scope>NUCLEOTIDE SEQUENCE [LARGE SCALE GENOMIC DNA]</scope>
    <source>
        <strain evidence="2 3">144S4</strain>
    </source>
</reference>
<evidence type="ECO:0000313" key="1">
    <source>
        <dbReference type="EMBL" id="MBO1867697.1"/>
    </source>
</evidence>
<name>A0A939S2Z7_9BRAD</name>
<dbReference type="EMBL" id="CP086136">
    <property type="protein sequence ID" value="UEM11233.1"/>
    <property type="molecule type" value="Genomic_DNA"/>
</dbReference>
<evidence type="ECO:0000313" key="2">
    <source>
        <dbReference type="EMBL" id="UEM11233.1"/>
    </source>
</evidence>
<gene>
    <name evidence="2" type="ORF">J4G43_042710</name>
    <name evidence="1" type="ORF">J4G43_44520</name>
</gene>
<evidence type="ECO:0000313" key="3">
    <source>
        <dbReference type="Proteomes" id="UP000664702"/>
    </source>
</evidence>
<dbReference type="KEGG" id="bban:J4G43_042710"/>
<reference evidence="1" key="1">
    <citation type="submission" date="2021-03" db="EMBL/GenBank/DDBJ databases">
        <title>Whole Genome Sequence of Bradyrhizobium sp. Strain 144S4.</title>
        <authorList>
            <person name="Bromfield E.S.P."/>
            <person name="Cloutier S."/>
        </authorList>
    </citation>
    <scope>NUCLEOTIDE SEQUENCE [LARGE SCALE GENOMIC DNA]</scope>
    <source>
        <strain evidence="1">144S4</strain>
    </source>
</reference>
<dbReference type="AlphaFoldDB" id="A0A939S2Z7"/>
<dbReference type="RefSeq" id="WP_208088543.1">
    <property type="nucleotide sequence ID" value="NZ_CP086136.1"/>
</dbReference>
<dbReference type="Proteomes" id="UP000664702">
    <property type="component" value="Chromosome"/>
</dbReference>
<protein>
    <submittedName>
        <fullName evidence="1">Uncharacterized protein</fullName>
    </submittedName>
</protein>
<dbReference type="EMBL" id="JAGEMI010000001">
    <property type="protein sequence ID" value="MBO1867697.1"/>
    <property type="molecule type" value="Genomic_DNA"/>
</dbReference>